<dbReference type="PANTHER" id="PTHR42748">
    <property type="entry name" value="NITROGEN METABOLITE REPRESSION PROTEIN NMRA FAMILY MEMBER"/>
    <property type="match status" value="1"/>
</dbReference>
<evidence type="ECO:0000259" key="3">
    <source>
        <dbReference type="Pfam" id="PF05368"/>
    </source>
</evidence>
<keyword evidence="5" id="KW-1185">Reference proteome</keyword>
<keyword evidence="2" id="KW-0521">NADP</keyword>
<proteinExistence type="inferred from homology"/>
<dbReference type="Gene3D" id="3.40.50.720">
    <property type="entry name" value="NAD(P)-binding Rossmann-like Domain"/>
    <property type="match status" value="1"/>
</dbReference>
<dbReference type="Proteomes" id="UP001175000">
    <property type="component" value="Unassembled WGS sequence"/>
</dbReference>
<sequence>MAAPRRNILVVGATGKQGGATVRALLAPGSPPDFHLWGLTRNSAGTLAKGIADDARRLHAEERFQLVEGDLEDAEGVRKLFETISAEGGIWGVFIAIAFPGLGVKDDRERDQGIMLASLALEFGVQAFVYSSALQPAADDAETPEYSRLSKQAIERHCKSLTEKGLKWTIIQPGFFMENLSGTLGSIAVSLFLEGLKKDTTICLIASEDIGRVAAGVFADHEKYVHKVVGLAADPLTAQQIVDAHQRAVGTPITRVPSVLAKLLLWLNADARGILHDIEMHQHTRNTGAFPTFEEEVRLGHSVCKLQTFEEWVRTQHENSAAAATQPGWNKVSLVKVLTGRS</sequence>
<dbReference type="PANTHER" id="PTHR42748:SF7">
    <property type="entry name" value="NMRA LIKE REDOX SENSOR 1-RELATED"/>
    <property type="match status" value="1"/>
</dbReference>
<accession>A0AA40C440</accession>
<dbReference type="InterPro" id="IPR051164">
    <property type="entry name" value="NmrA-like_oxidored"/>
</dbReference>
<comment type="similarity">
    <text evidence="1">Belongs to the NmrA-type oxidoreductase family.</text>
</comment>
<name>A0AA40C440_9PEZI</name>
<evidence type="ECO:0000313" key="4">
    <source>
        <dbReference type="EMBL" id="KAK0624049.1"/>
    </source>
</evidence>
<protein>
    <recommendedName>
        <fullName evidence="3">NmrA-like domain-containing protein</fullName>
    </recommendedName>
</protein>
<gene>
    <name evidence="4" type="ORF">B0T14DRAFT_192655</name>
</gene>
<evidence type="ECO:0000256" key="1">
    <source>
        <dbReference type="ARBA" id="ARBA00006328"/>
    </source>
</evidence>
<dbReference type="Pfam" id="PF05368">
    <property type="entry name" value="NmrA"/>
    <property type="match status" value="1"/>
</dbReference>
<reference evidence="4" key="1">
    <citation type="submission" date="2023-06" db="EMBL/GenBank/DDBJ databases">
        <title>Genome-scale phylogeny and comparative genomics of the fungal order Sordariales.</title>
        <authorList>
            <consortium name="Lawrence Berkeley National Laboratory"/>
            <person name="Hensen N."/>
            <person name="Bonometti L."/>
            <person name="Westerberg I."/>
            <person name="Brannstrom I.O."/>
            <person name="Guillou S."/>
            <person name="Cros-Aarteil S."/>
            <person name="Calhoun S."/>
            <person name="Haridas S."/>
            <person name="Kuo A."/>
            <person name="Mondo S."/>
            <person name="Pangilinan J."/>
            <person name="Riley R."/>
            <person name="Labutti K."/>
            <person name="Andreopoulos B."/>
            <person name="Lipzen A."/>
            <person name="Chen C."/>
            <person name="Yanf M."/>
            <person name="Daum C."/>
            <person name="Ng V."/>
            <person name="Clum A."/>
            <person name="Steindorff A."/>
            <person name="Ohm R."/>
            <person name="Martin F."/>
            <person name="Silar P."/>
            <person name="Natvig D."/>
            <person name="Lalanne C."/>
            <person name="Gautier V."/>
            <person name="Ament-Velasquez S.L."/>
            <person name="Kruys A."/>
            <person name="Hutchinson M.I."/>
            <person name="Powell A.J."/>
            <person name="Barry K."/>
            <person name="Miller A.N."/>
            <person name="Grigoriev I.V."/>
            <person name="Debuchy R."/>
            <person name="Gladieux P."/>
            <person name="Thoren M.H."/>
            <person name="Johannesson H."/>
        </authorList>
    </citation>
    <scope>NUCLEOTIDE SEQUENCE</scope>
    <source>
        <strain evidence="4">CBS 606.72</strain>
    </source>
</reference>
<dbReference type="EMBL" id="JAULSU010000003">
    <property type="protein sequence ID" value="KAK0624049.1"/>
    <property type="molecule type" value="Genomic_DNA"/>
</dbReference>
<dbReference type="Gene3D" id="3.90.25.10">
    <property type="entry name" value="UDP-galactose 4-epimerase, domain 1"/>
    <property type="match status" value="1"/>
</dbReference>
<dbReference type="AlphaFoldDB" id="A0AA40C440"/>
<feature type="domain" description="NmrA-like" evidence="3">
    <location>
        <begin position="6"/>
        <end position="312"/>
    </location>
</feature>
<dbReference type="SUPFAM" id="SSF51735">
    <property type="entry name" value="NAD(P)-binding Rossmann-fold domains"/>
    <property type="match status" value="1"/>
</dbReference>
<dbReference type="InterPro" id="IPR036291">
    <property type="entry name" value="NAD(P)-bd_dom_sf"/>
</dbReference>
<organism evidence="4 5">
    <name type="scientific">Immersiella caudata</name>
    <dbReference type="NCBI Taxonomy" id="314043"/>
    <lineage>
        <taxon>Eukaryota</taxon>
        <taxon>Fungi</taxon>
        <taxon>Dikarya</taxon>
        <taxon>Ascomycota</taxon>
        <taxon>Pezizomycotina</taxon>
        <taxon>Sordariomycetes</taxon>
        <taxon>Sordariomycetidae</taxon>
        <taxon>Sordariales</taxon>
        <taxon>Lasiosphaeriaceae</taxon>
        <taxon>Immersiella</taxon>
    </lineage>
</organism>
<comment type="caution">
    <text evidence="4">The sequence shown here is derived from an EMBL/GenBank/DDBJ whole genome shotgun (WGS) entry which is preliminary data.</text>
</comment>
<evidence type="ECO:0000256" key="2">
    <source>
        <dbReference type="ARBA" id="ARBA00022857"/>
    </source>
</evidence>
<evidence type="ECO:0000313" key="5">
    <source>
        <dbReference type="Proteomes" id="UP001175000"/>
    </source>
</evidence>
<dbReference type="GO" id="GO:0005634">
    <property type="term" value="C:nucleus"/>
    <property type="evidence" value="ECO:0007669"/>
    <property type="project" value="TreeGrafter"/>
</dbReference>
<dbReference type="InterPro" id="IPR008030">
    <property type="entry name" value="NmrA-like"/>
</dbReference>